<evidence type="ECO:0000313" key="4">
    <source>
        <dbReference type="Proteomes" id="UP001152759"/>
    </source>
</evidence>
<evidence type="ECO:0000256" key="2">
    <source>
        <dbReference type="SAM" id="SignalP"/>
    </source>
</evidence>
<feature type="region of interest" description="Disordered" evidence="1">
    <location>
        <begin position="263"/>
        <end position="325"/>
    </location>
</feature>
<dbReference type="AlphaFoldDB" id="A0A9P0A8S1"/>
<accession>A0A9P0A8S1</accession>
<proteinExistence type="predicted"/>
<sequence length="380" mass="43568">MLPVFMFHGLTALIFHTFQPVSRTNAEEAETISMTCFHIKHGTIWCSNITEKVTEHWVSFLDDSIDNALASKILFDFLQNKKAANPSKKFLLICRRECTNDEPSKLCTCQDCYQYFENQLLTSQEETEDFDTLLKAGLSASLDLIFVDSEDKTNLSAHQLIVRSNSPTPFDCRIVRGKTPAQIDNALMNIVRQRYRQGHYRSRSPSPRRSPRRSPSPHASTRALMRQITNEIKREKMEYIKQTKVQHIGPGQRNSAVISTARGVIKKQPNGRLQTQVAQRTGPHHSKSPRRQNQQGAGGHKIRWDLDSPESPPNEDRPLTAKEHLRPENNIVVDWDESQLEGDITPWNKASKPVNADELRRRLEIVKKKNLQNWAVRKNS</sequence>
<protein>
    <submittedName>
        <fullName evidence="3">Uncharacterized protein</fullName>
    </submittedName>
</protein>
<evidence type="ECO:0000256" key="1">
    <source>
        <dbReference type="SAM" id="MobiDB-lite"/>
    </source>
</evidence>
<organism evidence="3 4">
    <name type="scientific">Bemisia tabaci</name>
    <name type="common">Sweetpotato whitefly</name>
    <name type="synonym">Aleurodes tabaci</name>
    <dbReference type="NCBI Taxonomy" id="7038"/>
    <lineage>
        <taxon>Eukaryota</taxon>
        <taxon>Metazoa</taxon>
        <taxon>Ecdysozoa</taxon>
        <taxon>Arthropoda</taxon>
        <taxon>Hexapoda</taxon>
        <taxon>Insecta</taxon>
        <taxon>Pterygota</taxon>
        <taxon>Neoptera</taxon>
        <taxon>Paraneoptera</taxon>
        <taxon>Hemiptera</taxon>
        <taxon>Sternorrhyncha</taxon>
        <taxon>Aleyrodoidea</taxon>
        <taxon>Aleyrodidae</taxon>
        <taxon>Aleyrodinae</taxon>
        <taxon>Bemisia</taxon>
    </lineage>
</organism>
<name>A0A9P0A8S1_BEMTA</name>
<feature type="chain" id="PRO_5040335297" evidence="2">
    <location>
        <begin position="27"/>
        <end position="380"/>
    </location>
</feature>
<feature type="region of interest" description="Disordered" evidence="1">
    <location>
        <begin position="197"/>
        <end position="223"/>
    </location>
</feature>
<dbReference type="KEGG" id="btab:109031063"/>
<feature type="compositionally biased region" description="Basic and acidic residues" evidence="1">
    <location>
        <begin position="314"/>
        <end position="325"/>
    </location>
</feature>
<dbReference type="Proteomes" id="UP001152759">
    <property type="component" value="Chromosome 3"/>
</dbReference>
<feature type="signal peptide" evidence="2">
    <location>
        <begin position="1"/>
        <end position="26"/>
    </location>
</feature>
<keyword evidence="2" id="KW-0732">Signal</keyword>
<evidence type="ECO:0000313" key="3">
    <source>
        <dbReference type="EMBL" id="CAH0386575.1"/>
    </source>
</evidence>
<keyword evidence="4" id="KW-1185">Reference proteome</keyword>
<gene>
    <name evidence="3" type="ORF">BEMITA_LOCUS5670</name>
</gene>
<dbReference type="EMBL" id="OU963864">
    <property type="protein sequence ID" value="CAH0386575.1"/>
    <property type="molecule type" value="Genomic_DNA"/>
</dbReference>
<reference evidence="3" key="1">
    <citation type="submission" date="2021-12" db="EMBL/GenBank/DDBJ databases">
        <authorList>
            <person name="King R."/>
        </authorList>
    </citation>
    <scope>NUCLEOTIDE SEQUENCE</scope>
</reference>